<dbReference type="GO" id="GO:0006283">
    <property type="term" value="P:transcription-coupled nucleotide-excision repair"/>
    <property type="evidence" value="ECO:0007669"/>
    <property type="project" value="TreeGrafter"/>
</dbReference>
<evidence type="ECO:0000256" key="2">
    <source>
        <dbReference type="ARBA" id="ARBA00009240"/>
    </source>
</evidence>
<dbReference type="GO" id="GO:0009411">
    <property type="term" value="P:response to UV"/>
    <property type="evidence" value="ECO:0007669"/>
    <property type="project" value="InterPro"/>
</dbReference>
<name>A0AAN9Y1R0_9HEMI</name>
<dbReference type="GO" id="GO:0008270">
    <property type="term" value="F:zinc ion binding"/>
    <property type="evidence" value="ECO:0007669"/>
    <property type="project" value="UniProtKB-KW"/>
</dbReference>
<keyword evidence="5" id="KW-0227">DNA damage</keyword>
<dbReference type="AlphaFoldDB" id="A0AAN9Y1R0"/>
<feature type="coiled-coil region" evidence="10">
    <location>
        <begin position="173"/>
        <end position="207"/>
    </location>
</feature>
<protein>
    <recommendedName>
        <fullName evidence="11">UV-stimulated scaffold protein A C-terminal domain-containing protein</fullName>
    </recommendedName>
</protein>
<sequence>MNTETDPILNESVCTSISEIIHELTHKNHKLLNEEDVKKLTDLTKDSKAYTDRVYCTLVDYLKKPHSELRYNAFFIFNIYFKNYARFRESGIDNLRSILELTTFLNYDTPLPPPKAIANELNKFTLKCIRDWNQKFGPSYKKLEICYQFLRRKKNVDFEKFEMEDRATQLRKQEEERKKKNLAETKLKSLRNEMNELKPEIENLEKSLNSCLQILIPTPEQFFISEGDEEININDHLDFNGSTSEAASLDDSNVELDVNAATYRETGMLKGSFSINIDLPKSEKLIMITETEENAIVIENAREHYKLLSKKYLDVVKNWIKNLTVLTDTSENLREIINLKIKVEKVIKKFENLNFEKQITPNEGDSDCDSDFEDVIPSTPSVDEELIASLKKDDFEKPSTSCNSSERAETIDVYNTQNDRKKKLLAVAPKLPYDIDLYHWEEENLATPMLLPVTAEGRQFWSASAMDDSEGIPVPDGIASLRTRTIEFTGKFEPVKWSCRFPLTNGKLCPRRDRYKCPFHGVVVARDETGKCINPEDTKRDEELKSKINFSEAQDPRLLAEIKSATGVDLQMHNRKKRKKDDGLMSIKEETNTVYNRLEKKLFKKSTVKRVAQVLDSADQRKFRDKFGDQFQYVHGTT</sequence>
<feature type="domain" description="UV-stimulated scaffold protein A C-terminal" evidence="11">
    <location>
        <begin position="428"/>
        <end position="534"/>
    </location>
</feature>
<keyword evidence="6" id="KW-0863">Zinc-finger</keyword>
<keyword evidence="7" id="KW-0862">Zinc</keyword>
<proteinExistence type="inferred from homology"/>
<evidence type="ECO:0000256" key="3">
    <source>
        <dbReference type="ARBA" id="ARBA00022454"/>
    </source>
</evidence>
<evidence type="ECO:0000256" key="5">
    <source>
        <dbReference type="ARBA" id="ARBA00022763"/>
    </source>
</evidence>
<dbReference type="InterPro" id="IPR049408">
    <property type="entry name" value="UVSSA_N_a-solenoid_rpt"/>
</dbReference>
<evidence type="ECO:0000256" key="8">
    <source>
        <dbReference type="ARBA" id="ARBA00023054"/>
    </source>
</evidence>
<accession>A0AAN9Y1R0</accession>
<dbReference type="PANTHER" id="PTHR28670:SF1">
    <property type="entry name" value="UV-STIMULATED SCAFFOLD PROTEIN A"/>
    <property type="match status" value="1"/>
</dbReference>
<keyword evidence="8 10" id="KW-0175">Coiled coil</keyword>
<evidence type="ECO:0000256" key="1">
    <source>
        <dbReference type="ARBA" id="ARBA00004286"/>
    </source>
</evidence>
<evidence type="ECO:0000256" key="4">
    <source>
        <dbReference type="ARBA" id="ARBA00022723"/>
    </source>
</evidence>
<comment type="subcellular location">
    <subcellularLocation>
        <location evidence="1">Chromosome</location>
    </subcellularLocation>
</comment>
<reference evidence="12 13" key="1">
    <citation type="submission" date="2024-03" db="EMBL/GenBank/DDBJ databases">
        <title>Adaptation during the transition from Ophiocordyceps entomopathogen to insect associate is accompanied by gene loss and intensified selection.</title>
        <authorList>
            <person name="Ward C.M."/>
            <person name="Onetto C.A."/>
            <person name="Borneman A.R."/>
        </authorList>
    </citation>
    <scope>NUCLEOTIDE SEQUENCE [LARGE SCALE GENOMIC DNA]</scope>
    <source>
        <strain evidence="12">AWRI1</strain>
        <tissue evidence="12">Single Adult Female</tissue>
    </source>
</reference>
<comment type="caution">
    <text evidence="12">The sequence shown here is derived from an EMBL/GenBank/DDBJ whole genome shotgun (WGS) entry which is preliminary data.</text>
</comment>
<keyword evidence="9" id="KW-0234">DNA repair</keyword>
<dbReference type="Pfam" id="PF20867">
    <property type="entry name" value="UVSSA_N"/>
    <property type="match status" value="1"/>
</dbReference>
<organism evidence="12 13">
    <name type="scientific">Parthenolecanium corni</name>
    <dbReference type="NCBI Taxonomy" id="536013"/>
    <lineage>
        <taxon>Eukaryota</taxon>
        <taxon>Metazoa</taxon>
        <taxon>Ecdysozoa</taxon>
        <taxon>Arthropoda</taxon>
        <taxon>Hexapoda</taxon>
        <taxon>Insecta</taxon>
        <taxon>Pterygota</taxon>
        <taxon>Neoptera</taxon>
        <taxon>Paraneoptera</taxon>
        <taxon>Hemiptera</taxon>
        <taxon>Sternorrhyncha</taxon>
        <taxon>Coccoidea</taxon>
        <taxon>Coccidae</taxon>
        <taxon>Parthenolecanium</taxon>
    </lineage>
</organism>
<evidence type="ECO:0000313" key="12">
    <source>
        <dbReference type="EMBL" id="KAK7582477.1"/>
    </source>
</evidence>
<keyword evidence="13" id="KW-1185">Reference proteome</keyword>
<evidence type="ECO:0000259" key="11">
    <source>
        <dbReference type="Pfam" id="PF09740"/>
    </source>
</evidence>
<evidence type="ECO:0000313" key="13">
    <source>
        <dbReference type="Proteomes" id="UP001367676"/>
    </source>
</evidence>
<dbReference type="InterPro" id="IPR018610">
    <property type="entry name" value="UVSSA"/>
</dbReference>
<dbReference type="PANTHER" id="PTHR28670">
    <property type="entry name" value="UV-STIMULATED SCAFFOLD PROTEIN A"/>
    <property type="match status" value="1"/>
</dbReference>
<dbReference type="GO" id="GO:0000993">
    <property type="term" value="F:RNA polymerase II complex binding"/>
    <property type="evidence" value="ECO:0007669"/>
    <property type="project" value="TreeGrafter"/>
</dbReference>
<keyword evidence="3" id="KW-0158">Chromosome</keyword>
<dbReference type="Pfam" id="PF09740">
    <property type="entry name" value="DUF2043"/>
    <property type="match status" value="1"/>
</dbReference>
<dbReference type="InterPro" id="IPR049431">
    <property type="entry name" value="UVSSA_C"/>
</dbReference>
<comment type="similarity">
    <text evidence="2">Belongs to the UVSSA family.</text>
</comment>
<dbReference type="GO" id="GO:0005694">
    <property type="term" value="C:chromosome"/>
    <property type="evidence" value="ECO:0007669"/>
    <property type="project" value="UniProtKB-SubCell"/>
</dbReference>
<evidence type="ECO:0000256" key="9">
    <source>
        <dbReference type="ARBA" id="ARBA00023204"/>
    </source>
</evidence>
<gene>
    <name evidence="12" type="ORF">V9T40_013922</name>
</gene>
<evidence type="ECO:0000256" key="6">
    <source>
        <dbReference type="ARBA" id="ARBA00022771"/>
    </source>
</evidence>
<dbReference type="EMBL" id="JBBCAQ010000033">
    <property type="protein sequence ID" value="KAK7582477.1"/>
    <property type="molecule type" value="Genomic_DNA"/>
</dbReference>
<evidence type="ECO:0000256" key="7">
    <source>
        <dbReference type="ARBA" id="ARBA00022833"/>
    </source>
</evidence>
<evidence type="ECO:0000256" key="10">
    <source>
        <dbReference type="SAM" id="Coils"/>
    </source>
</evidence>
<keyword evidence="4" id="KW-0479">Metal-binding</keyword>
<dbReference type="Proteomes" id="UP001367676">
    <property type="component" value="Unassembled WGS sequence"/>
</dbReference>